<dbReference type="InterPro" id="IPR001647">
    <property type="entry name" value="HTH_TetR"/>
</dbReference>
<dbReference type="PRINTS" id="PR00455">
    <property type="entry name" value="HTHTETR"/>
</dbReference>
<dbReference type="Gene3D" id="1.10.357.10">
    <property type="entry name" value="Tetracycline Repressor, domain 2"/>
    <property type="match status" value="1"/>
</dbReference>
<dbReference type="InterPro" id="IPR009057">
    <property type="entry name" value="Homeodomain-like_sf"/>
</dbReference>
<evidence type="ECO:0000313" key="5">
    <source>
        <dbReference type="Proteomes" id="UP001429580"/>
    </source>
</evidence>
<keyword evidence="5" id="KW-1185">Reference proteome</keyword>
<dbReference type="InterPro" id="IPR050109">
    <property type="entry name" value="HTH-type_TetR-like_transc_reg"/>
</dbReference>
<dbReference type="PANTHER" id="PTHR30055">
    <property type="entry name" value="HTH-TYPE TRANSCRIPTIONAL REGULATOR RUTR"/>
    <property type="match status" value="1"/>
</dbReference>
<evidence type="ECO:0000256" key="1">
    <source>
        <dbReference type="ARBA" id="ARBA00023125"/>
    </source>
</evidence>
<accession>A0ABX0V0W0</accession>
<protein>
    <submittedName>
        <fullName evidence="4">AcrR family transcriptional regulator</fullName>
    </submittedName>
</protein>
<dbReference type="EMBL" id="JAASQI010000003">
    <property type="protein sequence ID" value="NIJ57920.1"/>
    <property type="molecule type" value="Genomic_DNA"/>
</dbReference>
<evidence type="ECO:0000259" key="3">
    <source>
        <dbReference type="PROSITE" id="PS50977"/>
    </source>
</evidence>
<feature type="domain" description="HTH tetR-type" evidence="3">
    <location>
        <begin position="15"/>
        <end position="75"/>
    </location>
</feature>
<comment type="caution">
    <text evidence="4">The sequence shown here is derived from an EMBL/GenBank/DDBJ whole genome shotgun (WGS) entry which is preliminary data.</text>
</comment>
<reference evidence="4 5" key="1">
    <citation type="submission" date="2020-03" db="EMBL/GenBank/DDBJ databases">
        <title>Genomic Encyclopedia of Type Strains, Phase IV (KMG-IV): sequencing the most valuable type-strain genomes for metagenomic binning, comparative biology and taxonomic classification.</title>
        <authorList>
            <person name="Goeker M."/>
        </authorList>
    </citation>
    <scope>NUCLEOTIDE SEQUENCE [LARGE SCALE GENOMIC DNA]</scope>
    <source>
        <strain evidence="4 5">DSM 103870</strain>
    </source>
</reference>
<dbReference type="Pfam" id="PF00440">
    <property type="entry name" value="TetR_N"/>
    <property type="match status" value="1"/>
</dbReference>
<dbReference type="SUPFAM" id="SSF46689">
    <property type="entry name" value="Homeodomain-like"/>
    <property type="match status" value="1"/>
</dbReference>
<name>A0ABX0V0W0_9HYPH</name>
<dbReference type="PROSITE" id="PS50977">
    <property type="entry name" value="HTH_TETR_2"/>
    <property type="match status" value="1"/>
</dbReference>
<feature type="DNA-binding region" description="H-T-H motif" evidence="2">
    <location>
        <begin position="38"/>
        <end position="57"/>
    </location>
</feature>
<keyword evidence="1 2" id="KW-0238">DNA-binding</keyword>
<evidence type="ECO:0000256" key="2">
    <source>
        <dbReference type="PROSITE-ProRule" id="PRU00335"/>
    </source>
</evidence>
<gene>
    <name evidence="4" type="ORF">FHS82_001756</name>
</gene>
<evidence type="ECO:0000313" key="4">
    <source>
        <dbReference type="EMBL" id="NIJ57920.1"/>
    </source>
</evidence>
<dbReference type="PANTHER" id="PTHR30055:SF223">
    <property type="entry name" value="HTH-TYPE TRANSCRIPTIONAL REGULATOR UIDR"/>
    <property type="match status" value="1"/>
</dbReference>
<sequence length="205" mass="22478">MPELPSPSRRRLPREERLRQLLDVSWRLVRDEGTDALTLGRLAEQAGVTKPVVYDHFGTRNGLLAALYEDFDVRQTAVIDAALERSVPTLEGKAAVIASSYVNCVLTQGREISGVLAALAGAPELERIKREYRLAFIRKCRGVLAPFAGRQDIAPARFWAMLGAADALSEAAATGEITPQQAQEELFEIIVAMVNRNAGQTPRLP</sequence>
<organism evidence="4 5">
    <name type="scientific">Pseudochelatococcus lubricantis</name>
    <dbReference type="NCBI Taxonomy" id="1538102"/>
    <lineage>
        <taxon>Bacteria</taxon>
        <taxon>Pseudomonadati</taxon>
        <taxon>Pseudomonadota</taxon>
        <taxon>Alphaproteobacteria</taxon>
        <taxon>Hyphomicrobiales</taxon>
        <taxon>Chelatococcaceae</taxon>
        <taxon>Pseudochelatococcus</taxon>
    </lineage>
</organism>
<dbReference type="Proteomes" id="UP001429580">
    <property type="component" value="Unassembled WGS sequence"/>
</dbReference>
<proteinExistence type="predicted"/>